<feature type="region of interest" description="Disordered" evidence="2">
    <location>
        <begin position="39"/>
        <end position="174"/>
    </location>
</feature>
<gene>
    <name evidence="4" type="ORF">AAFF_G00399620</name>
</gene>
<feature type="compositionally biased region" description="Polar residues" evidence="2">
    <location>
        <begin position="136"/>
        <end position="146"/>
    </location>
</feature>
<feature type="compositionally biased region" description="Basic and acidic residues" evidence="2">
    <location>
        <begin position="513"/>
        <end position="538"/>
    </location>
</feature>
<feature type="compositionally biased region" description="Low complexity" evidence="2">
    <location>
        <begin position="161"/>
        <end position="174"/>
    </location>
</feature>
<dbReference type="InterPro" id="IPR039303">
    <property type="entry name" value="CCDC50"/>
</dbReference>
<dbReference type="Proteomes" id="UP001221898">
    <property type="component" value="Unassembled WGS sequence"/>
</dbReference>
<keyword evidence="1" id="KW-0175">Coiled coil</keyword>
<comment type="caution">
    <text evidence="4">The sequence shown here is derived from an EMBL/GenBank/DDBJ whole genome shotgun (WGS) entry which is preliminary data.</text>
</comment>
<feature type="compositionally biased region" description="Basic and acidic residues" evidence="2">
    <location>
        <begin position="475"/>
        <end position="488"/>
    </location>
</feature>
<dbReference type="AlphaFoldDB" id="A0AAD7SD68"/>
<name>A0AAD7SD68_9TELE</name>
<organism evidence="4 5">
    <name type="scientific">Aldrovandia affinis</name>
    <dbReference type="NCBI Taxonomy" id="143900"/>
    <lineage>
        <taxon>Eukaryota</taxon>
        <taxon>Metazoa</taxon>
        <taxon>Chordata</taxon>
        <taxon>Craniata</taxon>
        <taxon>Vertebrata</taxon>
        <taxon>Euteleostomi</taxon>
        <taxon>Actinopterygii</taxon>
        <taxon>Neopterygii</taxon>
        <taxon>Teleostei</taxon>
        <taxon>Notacanthiformes</taxon>
        <taxon>Halosauridae</taxon>
        <taxon>Aldrovandia</taxon>
    </lineage>
</organism>
<dbReference type="InterPro" id="IPR029311">
    <property type="entry name" value="CCDC50_N"/>
</dbReference>
<keyword evidence="5" id="KW-1185">Reference proteome</keyword>
<feature type="compositionally biased region" description="Basic and acidic residues" evidence="2">
    <location>
        <begin position="243"/>
        <end position="254"/>
    </location>
</feature>
<evidence type="ECO:0000256" key="2">
    <source>
        <dbReference type="SAM" id="MobiDB-lite"/>
    </source>
</evidence>
<reference evidence="4" key="1">
    <citation type="journal article" date="2023" name="Science">
        <title>Genome structures resolve the early diversification of teleost fishes.</title>
        <authorList>
            <person name="Parey E."/>
            <person name="Louis A."/>
            <person name="Montfort J."/>
            <person name="Bouchez O."/>
            <person name="Roques C."/>
            <person name="Iampietro C."/>
            <person name="Lluch J."/>
            <person name="Castinel A."/>
            <person name="Donnadieu C."/>
            <person name="Desvignes T."/>
            <person name="Floi Bucao C."/>
            <person name="Jouanno E."/>
            <person name="Wen M."/>
            <person name="Mejri S."/>
            <person name="Dirks R."/>
            <person name="Jansen H."/>
            <person name="Henkel C."/>
            <person name="Chen W.J."/>
            <person name="Zahm M."/>
            <person name="Cabau C."/>
            <person name="Klopp C."/>
            <person name="Thompson A.W."/>
            <person name="Robinson-Rechavi M."/>
            <person name="Braasch I."/>
            <person name="Lecointre G."/>
            <person name="Bobe J."/>
            <person name="Postlethwait J.H."/>
            <person name="Berthelot C."/>
            <person name="Roest Crollius H."/>
            <person name="Guiguen Y."/>
        </authorList>
    </citation>
    <scope>NUCLEOTIDE SEQUENCE</scope>
    <source>
        <strain evidence="4">NC1722</strain>
    </source>
</reference>
<feature type="domain" description="Coiled-coil" evidence="3">
    <location>
        <begin position="20"/>
        <end position="65"/>
    </location>
</feature>
<dbReference type="Pfam" id="PF15295">
    <property type="entry name" value="CCDC50_N"/>
    <property type="match status" value="1"/>
</dbReference>
<evidence type="ECO:0000313" key="4">
    <source>
        <dbReference type="EMBL" id="KAJ8400268.1"/>
    </source>
</evidence>
<dbReference type="EMBL" id="JAINUG010000078">
    <property type="protein sequence ID" value="KAJ8400268.1"/>
    <property type="molecule type" value="Genomic_DNA"/>
</dbReference>
<evidence type="ECO:0000313" key="5">
    <source>
        <dbReference type="Proteomes" id="UP001221898"/>
    </source>
</evidence>
<dbReference type="PANTHER" id="PTHR22115">
    <property type="entry name" value="C3ORF6 PROTEIN-RELATED"/>
    <property type="match status" value="1"/>
</dbReference>
<sequence>MWNVAQDAQGPSSFLRCISKEEQDSEYARRIQEEIQRCAEETRRREEEDEEMAKRLQEEEIDIRRQRLDSSHHGGTSDFPLIEERASVPDQPHPRQPVHASPSPSPSPSPRPSPTPSLSPDSSLSEEEIHLPPTSRGHSPVSNTGSDCEEEPLAPPRLSHAPQNNSAPQQAARQSDALRLIRNLLRESLGPAYNFDDEVFLRPPSMPAYKLQKRLNTAPSGHQRLDHHTQGGGSNSLHSNVRAGEREWEGRDESVTGSRRNRSRDERWRSNSCHGDLRWQEGRVEGYHRNEVRVQDRVYSWTYREDEGARQRHVHFQDERRRNNSYHGDSRRETATGSYQNNFEDRGVAARRSCRGDFRQERGSGSRSNHDERRSGEDTGHRLSQVLQRNVSARRSYHGDFRDRRRDSNRDDRRVRSEGSTQSEHRVNYRENLTIQEDRAYQQGDHRNGRPSQNHSAGHPGDQREWEGAGHGNRWGREEGGAGRDHHGERRVKRSASERWRAHEEPESSSQEEGGRRDERRCREGGRREERLQSDGVRHCVSFPPPPRAGRRGAGLAPRQDGACLELGELEQVLRDEELARVLQEDEERRLLAKGPPSSRGPQTSNPRGDFQAAQVAQDEEIARFMQRQERKAQRRPCDLGQGSRQEHRDPGDAHERRSTRERKVEVPRERLDSEGLNSPGEDLSPDCQPPSPNCTTSQPQATRNIAEELDPTFQAKRRDSNPAGQASSGLSTSPSSHSGLHDYTQEPTFVPPTKRQSDKSGRPKSKEKKESYSWNVSGGSSLLLGRFRMQVTSPHAIGCGGTGR</sequence>
<feature type="compositionally biased region" description="Basic and acidic residues" evidence="2">
    <location>
        <begin position="645"/>
        <end position="674"/>
    </location>
</feature>
<feature type="compositionally biased region" description="Basic and acidic residues" evidence="2">
    <location>
        <begin position="621"/>
        <end position="638"/>
    </location>
</feature>
<feature type="compositionally biased region" description="Polar residues" evidence="2">
    <location>
        <begin position="694"/>
        <end position="704"/>
    </location>
</feature>
<feature type="compositionally biased region" description="Low complexity" evidence="2">
    <location>
        <begin position="728"/>
        <end position="739"/>
    </location>
</feature>
<feature type="region of interest" description="Disordered" evidence="2">
    <location>
        <begin position="218"/>
        <end position="271"/>
    </location>
</feature>
<feature type="compositionally biased region" description="Basic and acidic residues" evidence="2">
    <location>
        <begin position="397"/>
        <end position="429"/>
    </location>
</feature>
<feature type="region of interest" description="Disordered" evidence="2">
    <location>
        <begin position="309"/>
        <end position="558"/>
    </location>
</feature>
<evidence type="ECO:0000259" key="3">
    <source>
        <dbReference type="Pfam" id="PF15295"/>
    </source>
</evidence>
<feature type="compositionally biased region" description="Basic and acidic residues" evidence="2">
    <location>
        <begin position="495"/>
        <end position="506"/>
    </location>
</feature>
<feature type="compositionally biased region" description="Basic and acidic residues" evidence="2">
    <location>
        <begin position="39"/>
        <end position="72"/>
    </location>
</feature>
<accession>A0AAD7SD68</accession>
<protein>
    <recommendedName>
        <fullName evidence="3">Coiled-coil domain-containing protein</fullName>
    </recommendedName>
</protein>
<evidence type="ECO:0000256" key="1">
    <source>
        <dbReference type="ARBA" id="ARBA00023054"/>
    </source>
</evidence>
<feature type="compositionally biased region" description="Basic and acidic residues" evidence="2">
    <location>
        <begin position="309"/>
        <end position="334"/>
    </location>
</feature>
<dbReference type="PANTHER" id="PTHR22115:SF5">
    <property type="entry name" value="COILED-COIL DOMAIN-CONTAINING PROTEIN 50-LIKE ISOFORM X1"/>
    <property type="match status" value="1"/>
</dbReference>
<proteinExistence type="predicted"/>
<feature type="region of interest" description="Disordered" evidence="2">
    <location>
        <begin position="586"/>
        <end position="780"/>
    </location>
</feature>
<feature type="compositionally biased region" description="Pro residues" evidence="2">
    <location>
        <begin position="103"/>
        <end position="117"/>
    </location>
</feature>
<feature type="compositionally biased region" description="Basic and acidic residues" evidence="2">
    <location>
        <begin position="343"/>
        <end position="381"/>
    </location>
</feature>
<feature type="compositionally biased region" description="Basic and acidic residues" evidence="2">
    <location>
        <begin position="436"/>
        <end position="448"/>
    </location>
</feature>